<evidence type="ECO:0000313" key="2">
    <source>
        <dbReference type="Proteomes" id="UP000619479"/>
    </source>
</evidence>
<protein>
    <submittedName>
        <fullName evidence="1">Uncharacterized protein</fullName>
    </submittedName>
</protein>
<dbReference type="EMBL" id="BOMH01000063">
    <property type="protein sequence ID" value="GID69544.1"/>
    <property type="molecule type" value="Genomic_DNA"/>
</dbReference>
<reference evidence="1" key="1">
    <citation type="submission" date="2021-01" db="EMBL/GenBank/DDBJ databases">
        <title>Whole genome shotgun sequence of Actinoplanes cyaneus NBRC 14990.</title>
        <authorList>
            <person name="Komaki H."/>
            <person name="Tamura T."/>
        </authorList>
    </citation>
    <scope>NUCLEOTIDE SEQUENCE</scope>
    <source>
        <strain evidence="1">NBRC 14990</strain>
    </source>
</reference>
<organism evidence="1 2">
    <name type="scientific">Actinoplanes cyaneus</name>
    <dbReference type="NCBI Taxonomy" id="52696"/>
    <lineage>
        <taxon>Bacteria</taxon>
        <taxon>Bacillati</taxon>
        <taxon>Actinomycetota</taxon>
        <taxon>Actinomycetes</taxon>
        <taxon>Micromonosporales</taxon>
        <taxon>Micromonosporaceae</taxon>
        <taxon>Actinoplanes</taxon>
    </lineage>
</organism>
<dbReference type="Proteomes" id="UP000619479">
    <property type="component" value="Unassembled WGS sequence"/>
</dbReference>
<accession>A0A919MBE5</accession>
<evidence type="ECO:0000313" key="1">
    <source>
        <dbReference type="EMBL" id="GID69544.1"/>
    </source>
</evidence>
<gene>
    <name evidence="1" type="ORF">Acy02nite_74250</name>
</gene>
<name>A0A919MBE5_9ACTN</name>
<keyword evidence="2" id="KW-1185">Reference proteome</keyword>
<dbReference type="AlphaFoldDB" id="A0A919MBE5"/>
<dbReference type="Pfam" id="PF20062">
    <property type="entry name" value="DUF6461"/>
    <property type="match status" value="1"/>
</dbReference>
<sequence length="271" mass="29677">MSAGTDVVVVFDSEHSDAQLQWLHDGDLRLECDPYAVNWRSGSDPDALLGPMRELGFNFSAADEPDDPAWVYDEDAVLRAFALAEQVTGVKFPEELVPVEAPEDEPEDVWDGVSLPDDRMRAAGTSGADLAGTDLPLLRALFQAGDAVCQEIARWAEEWAFDEAEVAGRPHAEEVLAALRSGDDVPDLLIFQVSRHLDPRPMMPTREADGRLDRGSRHSLFLEMLHNRGNTHPLAAACDALAAAAALDAGRVHRLHADLRRTFPQLDTTGH</sequence>
<comment type="caution">
    <text evidence="1">The sequence shown here is derived from an EMBL/GenBank/DDBJ whole genome shotgun (WGS) entry which is preliminary data.</text>
</comment>
<proteinExistence type="predicted"/>
<dbReference type="InterPro" id="IPR045592">
    <property type="entry name" value="DUF6461"/>
</dbReference>